<dbReference type="Proteomes" id="UP001295423">
    <property type="component" value="Unassembled WGS sequence"/>
</dbReference>
<dbReference type="PANTHER" id="PTHR43333:SF1">
    <property type="entry name" value="D-ISOMER SPECIFIC 2-HYDROXYACID DEHYDROGENASE NAD-BINDING DOMAIN-CONTAINING PROTEIN"/>
    <property type="match status" value="1"/>
</dbReference>
<dbReference type="InterPro" id="IPR029753">
    <property type="entry name" value="D-isomer_DH_CS"/>
</dbReference>
<keyword evidence="2" id="KW-0520">NAD</keyword>
<sequence length="355" mass="39201">MSQFWNREDSAKQNFDMTKAVIKQAKILSLSDANDPANDPVHKGDLPEGCSLLKIGSKIEDFDIPALQKEEPNVLFVSHPLSRQPLGELLEALPSIEWVHTRSAGIDFVASEALSEANKRVIISNAKGSFSSTLAEYTMMACAYFAKDLPRLLKQKNNRNWKKYSVLELRGSTLGIIGYGDIGRAAAKLATAYGMKVIALRRNPDRSSEDPYCDTVYGNDKESMNKLFAESDYVLCSAPLTPQTKGMITKEQFDAAKNDCCFINVGRGPIVDEDALTEALKSGKIKGAGLDVFATEPLPESSELWDLDNVLLSPHNMDQTDTFMLEASEFFVEENLPRFLRGEVLLNQVDAAAGY</sequence>
<evidence type="ECO:0000259" key="3">
    <source>
        <dbReference type="Pfam" id="PF02826"/>
    </source>
</evidence>
<name>A0AAD2CL40_9STRA</name>
<keyword evidence="5" id="KW-1185">Reference proteome</keyword>
<organism evidence="4 5">
    <name type="scientific">Cylindrotheca closterium</name>
    <dbReference type="NCBI Taxonomy" id="2856"/>
    <lineage>
        <taxon>Eukaryota</taxon>
        <taxon>Sar</taxon>
        <taxon>Stramenopiles</taxon>
        <taxon>Ochrophyta</taxon>
        <taxon>Bacillariophyta</taxon>
        <taxon>Bacillariophyceae</taxon>
        <taxon>Bacillariophycidae</taxon>
        <taxon>Bacillariales</taxon>
        <taxon>Bacillariaceae</taxon>
        <taxon>Cylindrotheca</taxon>
    </lineage>
</organism>
<accession>A0AAD2CL40</accession>
<dbReference type="CDD" id="cd05300">
    <property type="entry name" value="2-Hacid_dh_1"/>
    <property type="match status" value="1"/>
</dbReference>
<evidence type="ECO:0000256" key="1">
    <source>
        <dbReference type="ARBA" id="ARBA00023002"/>
    </source>
</evidence>
<dbReference type="Pfam" id="PF02826">
    <property type="entry name" value="2-Hacid_dh_C"/>
    <property type="match status" value="1"/>
</dbReference>
<keyword evidence="1" id="KW-0560">Oxidoreductase</keyword>
<evidence type="ECO:0000256" key="2">
    <source>
        <dbReference type="ARBA" id="ARBA00023027"/>
    </source>
</evidence>
<dbReference type="PANTHER" id="PTHR43333">
    <property type="entry name" value="2-HACID_DH_C DOMAIN-CONTAINING PROTEIN"/>
    <property type="match status" value="1"/>
</dbReference>
<feature type="domain" description="D-isomer specific 2-hydroxyacid dehydrogenase NAD-binding" evidence="3">
    <location>
        <begin position="143"/>
        <end position="315"/>
    </location>
</feature>
<evidence type="ECO:0000313" key="4">
    <source>
        <dbReference type="EMBL" id="CAJ1933366.1"/>
    </source>
</evidence>
<dbReference type="EMBL" id="CAKOGP040000269">
    <property type="protein sequence ID" value="CAJ1933366.1"/>
    <property type="molecule type" value="Genomic_DNA"/>
</dbReference>
<proteinExistence type="predicted"/>
<dbReference type="AlphaFoldDB" id="A0AAD2CL40"/>
<dbReference type="InterPro" id="IPR006140">
    <property type="entry name" value="D-isomer_DH_NAD-bd"/>
</dbReference>
<dbReference type="InterPro" id="IPR036291">
    <property type="entry name" value="NAD(P)-bd_dom_sf"/>
</dbReference>
<dbReference type="GO" id="GO:0051287">
    <property type="term" value="F:NAD binding"/>
    <property type="evidence" value="ECO:0007669"/>
    <property type="project" value="InterPro"/>
</dbReference>
<dbReference type="PROSITE" id="PS00671">
    <property type="entry name" value="D_2_HYDROXYACID_DH_3"/>
    <property type="match status" value="1"/>
</dbReference>
<dbReference type="Gene3D" id="3.40.50.720">
    <property type="entry name" value="NAD(P)-binding Rossmann-like Domain"/>
    <property type="match status" value="2"/>
</dbReference>
<dbReference type="GO" id="GO:0016616">
    <property type="term" value="F:oxidoreductase activity, acting on the CH-OH group of donors, NAD or NADP as acceptor"/>
    <property type="evidence" value="ECO:0007669"/>
    <property type="project" value="InterPro"/>
</dbReference>
<dbReference type="SUPFAM" id="SSF51735">
    <property type="entry name" value="NAD(P)-binding Rossmann-fold domains"/>
    <property type="match status" value="1"/>
</dbReference>
<comment type="caution">
    <text evidence="4">The sequence shown here is derived from an EMBL/GenBank/DDBJ whole genome shotgun (WGS) entry which is preliminary data.</text>
</comment>
<reference evidence="4" key="1">
    <citation type="submission" date="2023-08" db="EMBL/GenBank/DDBJ databases">
        <authorList>
            <person name="Audoor S."/>
            <person name="Bilcke G."/>
        </authorList>
    </citation>
    <scope>NUCLEOTIDE SEQUENCE</scope>
</reference>
<protein>
    <recommendedName>
        <fullName evidence="3">D-isomer specific 2-hydroxyacid dehydrogenase NAD-binding domain-containing protein</fullName>
    </recommendedName>
</protein>
<evidence type="ECO:0000313" key="5">
    <source>
        <dbReference type="Proteomes" id="UP001295423"/>
    </source>
</evidence>
<gene>
    <name evidence="4" type="ORF">CYCCA115_LOCUS3273</name>
</gene>